<evidence type="ECO:0008006" key="3">
    <source>
        <dbReference type="Google" id="ProtNLM"/>
    </source>
</evidence>
<dbReference type="PROSITE" id="PS51257">
    <property type="entry name" value="PROKAR_LIPOPROTEIN"/>
    <property type="match status" value="1"/>
</dbReference>
<name>A0A4Y8LTI7_9BACL</name>
<keyword evidence="2" id="KW-1185">Reference proteome</keyword>
<organism evidence="1 2">
    <name type="scientific">Cohnella luojiensis</name>
    <dbReference type="NCBI Taxonomy" id="652876"/>
    <lineage>
        <taxon>Bacteria</taxon>
        <taxon>Bacillati</taxon>
        <taxon>Bacillota</taxon>
        <taxon>Bacilli</taxon>
        <taxon>Bacillales</taxon>
        <taxon>Paenibacillaceae</taxon>
        <taxon>Cohnella</taxon>
    </lineage>
</organism>
<dbReference type="SUPFAM" id="SSF82171">
    <property type="entry name" value="DPP6 N-terminal domain-like"/>
    <property type="match status" value="1"/>
</dbReference>
<dbReference type="OrthoDB" id="108903at2"/>
<evidence type="ECO:0000313" key="1">
    <source>
        <dbReference type="EMBL" id="TFE24860.1"/>
    </source>
</evidence>
<reference evidence="1 2" key="1">
    <citation type="submission" date="2019-03" db="EMBL/GenBank/DDBJ databases">
        <title>Cohnella endophytica sp. nov., a novel endophytic bacterium isolated from bark of Sonneratia apetala.</title>
        <authorList>
            <person name="Tuo L."/>
        </authorList>
    </citation>
    <scope>NUCLEOTIDE SEQUENCE [LARGE SCALE GENOMIC DNA]</scope>
    <source>
        <strain evidence="1 2">CCTCC AB 208254</strain>
    </source>
</reference>
<dbReference type="RefSeq" id="WP_135153018.1">
    <property type="nucleotide sequence ID" value="NZ_SOMN01000022.1"/>
</dbReference>
<comment type="caution">
    <text evidence="1">The sequence shown here is derived from an EMBL/GenBank/DDBJ whole genome shotgun (WGS) entry which is preliminary data.</text>
</comment>
<dbReference type="EMBL" id="SOMN01000022">
    <property type="protein sequence ID" value="TFE24860.1"/>
    <property type="molecule type" value="Genomic_DNA"/>
</dbReference>
<protein>
    <recommendedName>
        <fullName evidence="3">WD40 repeat domain-containing protein</fullName>
    </recommendedName>
</protein>
<sequence length="455" mass="50726">MGLVKSFGVIGVLSLSLIACQNTPQQASMSPSPLSSDSVKELQPSASASVSVQDFVEVLSRNFDHFVKLSPTGVSPDYLMALTDTEFLYIAIDPVSRQNQLWTYESEEDKSAVLWEGNEQIDVNSFRYVKVEGEDGGTVRFSTYLDGTSNGYAISRQSIRETDPYEQLSPDKTWSAIVKADQGIWGVEQKTGKQERWTQGNQDRQPLWFPDGSQFVYLASTGVQLGDGAGEATTLAIFDVESRKTKKLSFEEGFWGGIRWLTPGKTILADNGFDDVIGLKVVNLYTNQEKQIYMDDISNYSNHAYNPILKQLLVSTEGQFVIYDEDGNALIEQPWGDGWDEYSRKNPDFGKSKESYEPFYGAGEDGGWYGLHSFAFSPDGKYLAYSIGTMGSSIYDKVQGSKVILSLADGSNPKLLTNDYLDIRRLQWLPSSHQVIILVGRPNSDDTYLAWINLE</sequence>
<proteinExistence type="predicted"/>
<dbReference type="Pfam" id="PF07676">
    <property type="entry name" value="PD40"/>
    <property type="match status" value="1"/>
</dbReference>
<accession>A0A4Y8LTI7</accession>
<dbReference type="Gene3D" id="2.120.10.30">
    <property type="entry name" value="TolB, C-terminal domain"/>
    <property type="match status" value="1"/>
</dbReference>
<evidence type="ECO:0000313" key="2">
    <source>
        <dbReference type="Proteomes" id="UP000297900"/>
    </source>
</evidence>
<dbReference type="InterPro" id="IPR011659">
    <property type="entry name" value="WD40"/>
</dbReference>
<dbReference type="AlphaFoldDB" id="A0A4Y8LTI7"/>
<dbReference type="Proteomes" id="UP000297900">
    <property type="component" value="Unassembled WGS sequence"/>
</dbReference>
<gene>
    <name evidence="1" type="ORF">E2980_15050</name>
</gene>
<dbReference type="InterPro" id="IPR011042">
    <property type="entry name" value="6-blade_b-propeller_TolB-like"/>
</dbReference>